<dbReference type="Pfam" id="PF14525">
    <property type="entry name" value="AraC_binding_2"/>
    <property type="match status" value="1"/>
</dbReference>
<feature type="domain" description="HTH araC/xylS-type" evidence="4">
    <location>
        <begin position="221"/>
        <end position="320"/>
    </location>
</feature>
<dbReference type="AlphaFoldDB" id="D1BV80"/>
<gene>
    <name evidence="5" type="ordered locus">Xcel_0312</name>
</gene>
<dbReference type="HOGENOM" id="CLU_047930_0_1_11"/>
<dbReference type="PANTHER" id="PTHR46796:SF12">
    <property type="entry name" value="HTH-TYPE DNA-BINDING TRANSCRIPTIONAL ACTIVATOR EUTR"/>
    <property type="match status" value="1"/>
</dbReference>
<keyword evidence="1" id="KW-0805">Transcription regulation</keyword>
<dbReference type="InterPro" id="IPR035418">
    <property type="entry name" value="AraC-bd_2"/>
</dbReference>
<dbReference type="SUPFAM" id="SSF46689">
    <property type="entry name" value="Homeodomain-like"/>
    <property type="match status" value="1"/>
</dbReference>
<accession>D1BV80</accession>
<keyword evidence="2" id="KW-0238">DNA-binding</keyword>
<organism evidence="5 6">
    <name type="scientific">Xylanimonas cellulosilytica (strain DSM 15894 / JCM 12276 / CECT 5975 / KCTC 9989 / LMG 20990 / NBRC 107835 / XIL07)</name>
    <dbReference type="NCBI Taxonomy" id="446471"/>
    <lineage>
        <taxon>Bacteria</taxon>
        <taxon>Bacillati</taxon>
        <taxon>Actinomycetota</taxon>
        <taxon>Actinomycetes</taxon>
        <taxon>Micrococcales</taxon>
        <taxon>Promicromonosporaceae</taxon>
        <taxon>Xylanimonas</taxon>
    </lineage>
</organism>
<keyword evidence="3" id="KW-0804">Transcription</keyword>
<dbReference type="eggNOG" id="COG2207">
    <property type="taxonomic scope" value="Bacteria"/>
</dbReference>
<dbReference type="KEGG" id="xce:Xcel_0312"/>
<dbReference type="EMBL" id="CP001821">
    <property type="protein sequence ID" value="ACZ29351.1"/>
    <property type="molecule type" value="Genomic_DNA"/>
</dbReference>
<sequence>MTRVTTPLASHGVLRTTDVDDARSSVAASLAPHRLTPLRDAGAFEALHNVAVLDRLSLHYIDYGTEVEVTTERLGFHLVQIPLGGLSTIQAGTSTLAATPRSAAVTASGEVLRMRYSAGNPRLMLCIAPDLLRERLEVAAEVGVVVTIRGGATVDITAGAGRSWRGLVDVVLADLEHEGGLGRSPLAATTLQLAVVDGLIASLAEPWTDPGDHSTPERVIRRAARLIEEHCAEPLGTPDIAEAVGISVRALQAGFKAHLSTTPMAYMRHARLRRVRGSLTDGSAHSVAEAASRWGVTHLGRFSADYRAAFGEFPSETFRRAR</sequence>
<dbReference type="PANTHER" id="PTHR46796">
    <property type="entry name" value="HTH-TYPE TRANSCRIPTIONAL ACTIVATOR RHAS-RELATED"/>
    <property type="match status" value="1"/>
</dbReference>
<reference evidence="5 6" key="2">
    <citation type="journal article" date="2010" name="Stand. Genomic Sci.">
        <title>Complete genome sequence of Xylanimonas cellulosilytica type strain (XIL07).</title>
        <authorList>
            <person name="Foster B."/>
            <person name="Pukall R."/>
            <person name="Abt B."/>
            <person name="Nolan M."/>
            <person name="Glavina Del Rio T."/>
            <person name="Chen F."/>
            <person name="Lucas S."/>
            <person name="Tice H."/>
            <person name="Pitluck S."/>
            <person name="Cheng J.-F."/>
            <person name="Chertkov O."/>
            <person name="Brettin T."/>
            <person name="Han C."/>
            <person name="Detter J.C."/>
            <person name="Bruce D."/>
            <person name="Goodwin L."/>
            <person name="Ivanova N."/>
            <person name="Mavromatis K."/>
            <person name="Pati A."/>
            <person name="Mikhailova N."/>
            <person name="Chen A."/>
            <person name="Palaniappan K."/>
            <person name="Land M."/>
            <person name="Hauser L."/>
            <person name="Chang Y.-J."/>
            <person name="Jeffries C.D."/>
            <person name="Chain P."/>
            <person name="Rohde M."/>
            <person name="Goeker M."/>
            <person name="Bristow J."/>
            <person name="Eisen J.A."/>
            <person name="Markowitz V."/>
            <person name="Hugenholtz P."/>
            <person name="Kyrpides N.C."/>
            <person name="Klenk H.-P."/>
            <person name="Lapidus A."/>
        </authorList>
    </citation>
    <scope>NUCLEOTIDE SEQUENCE [LARGE SCALE GENOMIC DNA]</scope>
    <source>
        <strain evidence="6">DSM 15894 / CECT 5975 / LMG 20990 / XIL07</strain>
    </source>
</reference>
<dbReference type="InterPro" id="IPR050204">
    <property type="entry name" value="AraC_XylS_family_regulators"/>
</dbReference>
<protein>
    <submittedName>
        <fullName evidence="5">Transcriptional regulator, AraC family</fullName>
    </submittedName>
</protein>
<dbReference type="PROSITE" id="PS01124">
    <property type="entry name" value="HTH_ARAC_FAMILY_2"/>
    <property type="match status" value="1"/>
</dbReference>
<proteinExistence type="predicted"/>
<dbReference type="Proteomes" id="UP000002255">
    <property type="component" value="Chromosome"/>
</dbReference>
<dbReference type="InterPro" id="IPR009057">
    <property type="entry name" value="Homeodomain-like_sf"/>
</dbReference>
<evidence type="ECO:0000259" key="4">
    <source>
        <dbReference type="PROSITE" id="PS01124"/>
    </source>
</evidence>
<reference evidence="6" key="1">
    <citation type="submission" date="2009-11" db="EMBL/GenBank/DDBJ databases">
        <title>The complete chromosome of Xylanimonas cellulosilytica DSM 15894.</title>
        <authorList>
            <consortium name="US DOE Joint Genome Institute (JGI-PGF)"/>
            <person name="Lucas S."/>
            <person name="Copeland A."/>
            <person name="Lapidus A."/>
            <person name="Glavina del Rio T."/>
            <person name="Dalin E."/>
            <person name="Tice H."/>
            <person name="Bruce D."/>
            <person name="Goodwin L."/>
            <person name="Pitluck S."/>
            <person name="Kyrpides N."/>
            <person name="Mavromatis K."/>
            <person name="Ivanova N."/>
            <person name="Mikhailova N."/>
            <person name="Foster B."/>
            <person name="Clum A."/>
            <person name="Brettin T."/>
            <person name="Detter J.C."/>
            <person name="Han C."/>
            <person name="Larimer F."/>
            <person name="Land M."/>
            <person name="Hauser L."/>
            <person name="Markowitz V."/>
            <person name="Cheng J.F."/>
            <person name="Hugenholtz P."/>
            <person name="Woyke T."/>
            <person name="Wu D."/>
            <person name="Gehrich-Schroeter G."/>
            <person name="Schneider S."/>
            <person name="Pukall S.R."/>
            <person name="Klenk H.P."/>
            <person name="Eisen J.A."/>
        </authorList>
    </citation>
    <scope>NUCLEOTIDE SEQUENCE [LARGE SCALE GENOMIC DNA]</scope>
    <source>
        <strain evidence="6">DSM 15894 / CECT 5975 / LMG 20990 / XIL07</strain>
    </source>
</reference>
<evidence type="ECO:0000256" key="3">
    <source>
        <dbReference type="ARBA" id="ARBA00023163"/>
    </source>
</evidence>
<dbReference type="InterPro" id="IPR018060">
    <property type="entry name" value="HTH_AraC"/>
</dbReference>
<dbReference type="RefSeq" id="WP_012877096.1">
    <property type="nucleotide sequence ID" value="NC_013530.1"/>
</dbReference>
<evidence type="ECO:0000256" key="2">
    <source>
        <dbReference type="ARBA" id="ARBA00023125"/>
    </source>
</evidence>
<dbReference type="SMART" id="SM00342">
    <property type="entry name" value="HTH_ARAC"/>
    <property type="match status" value="1"/>
</dbReference>
<dbReference type="GO" id="GO:0043565">
    <property type="term" value="F:sequence-specific DNA binding"/>
    <property type="evidence" value="ECO:0007669"/>
    <property type="project" value="InterPro"/>
</dbReference>
<evidence type="ECO:0000256" key="1">
    <source>
        <dbReference type="ARBA" id="ARBA00023015"/>
    </source>
</evidence>
<dbReference type="GO" id="GO:0003700">
    <property type="term" value="F:DNA-binding transcription factor activity"/>
    <property type="evidence" value="ECO:0007669"/>
    <property type="project" value="InterPro"/>
</dbReference>
<name>D1BV80_XYLCX</name>
<dbReference type="Gene3D" id="1.10.10.60">
    <property type="entry name" value="Homeodomain-like"/>
    <property type="match status" value="1"/>
</dbReference>
<keyword evidence="6" id="KW-1185">Reference proteome</keyword>
<dbReference type="STRING" id="446471.Xcel_0312"/>
<evidence type="ECO:0000313" key="6">
    <source>
        <dbReference type="Proteomes" id="UP000002255"/>
    </source>
</evidence>
<dbReference type="Pfam" id="PF12833">
    <property type="entry name" value="HTH_18"/>
    <property type="match status" value="1"/>
</dbReference>
<evidence type="ECO:0000313" key="5">
    <source>
        <dbReference type="EMBL" id="ACZ29351.1"/>
    </source>
</evidence>